<evidence type="ECO:0000256" key="4">
    <source>
        <dbReference type="ARBA" id="ARBA00022643"/>
    </source>
</evidence>
<dbReference type="Pfam" id="PF04205">
    <property type="entry name" value="FMN_bind"/>
    <property type="match status" value="2"/>
</dbReference>
<dbReference type="PANTHER" id="PTHR36118:SF1">
    <property type="entry name" value="ION-TRANSLOCATING OXIDOREDUCTASE COMPLEX SUBUNIT G"/>
    <property type="match status" value="1"/>
</dbReference>
<organism evidence="7">
    <name type="scientific">uncultured Eubacteriales bacterium</name>
    <dbReference type="NCBI Taxonomy" id="172733"/>
    <lineage>
        <taxon>Bacteria</taxon>
        <taxon>Bacillati</taxon>
        <taxon>Bacillota</taxon>
        <taxon>Clostridia</taxon>
        <taxon>Eubacteriales</taxon>
        <taxon>environmental samples</taxon>
    </lineage>
</organism>
<gene>
    <name evidence="7" type="ORF">KL86CLO1_13136</name>
</gene>
<evidence type="ECO:0000256" key="2">
    <source>
        <dbReference type="ARBA" id="ARBA00022553"/>
    </source>
</evidence>
<dbReference type="InterPro" id="IPR007329">
    <property type="entry name" value="FMN-bd"/>
</dbReference>
<dbReference type="PANTHER" id="PTHR36118">
    <property type="entry name" value="ION-TRANSLOCATING OXIDOREDUCTASE COMPLEX SUBUNIT G"/>
    <property type="match status" value="1"/>
</dbReference>
<evidence type="ECO:0000313" key="7">
    <source>
        <dbReference type="EMBL" id="SBW11038.1"/>
    </source>
</evidence>
<keyword evidence="2" id="KW-0597">Phosphoprotein</keyword>
<evidence type="ECO:0000256" key="3">
    <source>
        <dbReference type="ARBA" id="ARBA00022630"/>
    </source>
</evidence>
<dbReference type="AlphaFoldDB" id="A0A212KHE1"/>
<dbReference type="EMBL" id="FLUN01000001">
    <property type="protein sequence ID" value="SBW11038.1"/>
    <property type="molecule type" value="Genomic_DNA"/>
</dbReference>
<proteinExistence type="predicted"/>
<reference evidence="7" key="1">
    <citation type="submission" date="2016-04" db="EMBL/GenBank/DDBJ databases">
        <authorList>
            <person name="Evans L.H."/>
            <person name="Alamgir A."/>
            <person name="Owens N."/>
            <person name="Weber N.D."/>
            <person name="Virtaneva K."/>
            <person name="Barbian K."/>
            <person name="Babar A."/>
            <person name="Rosenke K."/>
        </authorList>
    </citation>
    <scope>NUCLEOTIDE SEQUENCE</scope>
    <source>
        <strain evidence="7">86</strain>
    </source>
</reference>
<dbReference type="GO" id="GO:0010181">
    <property type="term" value="F:FMN binding"/>
    <property type="evidence" value="ECO:0007669"/>
    <property type="project" value="InterPro"/>
</dbReference>
<dbReference type="GO" id="GO:0005886">
    <property type="term" value="C:plasma membrane"/>
    <property type="evidence" value="ECO:0007669"/>
    <property type="project" value="InterPro"/>
</dbReference>
<protein>
    <recommendedName>
        <fullName evidence="6">FMN-binding domain-containing protein</fullName>
    </recommendedName>
</protein>
<accession>A0A212KHE1</accession>
<keyword evidence="3" id="KW-0285">Flavoprotein</keyword>
<keyword evidence="1" id="KW-0813">Transport</keyword>
<dbReference type="GO" id="GO:0009055">
    <property type="term" value="F:electron transfer activity"/>
    <property type="evidence" value="ECO:0007669"/>
    <property type="project" value="InterPro"/>
</dbReference>
<evidence type="ECO:0000259" key="6">
    <source>
        <dbReference type="SMART" id="SM00900"/>
    </source>
</evidence>
<evidence type="ECO:0000256" key="5">
    <source>
        <dbReference type="ARBA" id="ARBA00022982"/>
    </source>
</evidence>
<name>A0A212KHE1_9FIRM</name>
<feature type="domain" description="FMN-binding" evidence="6">
    <location>
        <begin position="227"/>
        <end position="305"/>
    </location>
</feature>
<keyword evidence="4" id="KW-0288">FMN</keyword>
<keyword evidence="5" id="KW-0249">Electron transport</keyword>
<sequence length="312" mass="31836">MKKENKVWKLISPVVVLVGICVVVTAALALTNQITAPIIAAQNQGAADAAKQVVLPAGSDFQEIEDLSGLPESVTDAAQAGNGAGYVFTVTTRGYGGDMTVMLGIDADGKIAGSQVISNNETQGIGGEVAKDGSPFQQQLIGMSDVSGIEATSGATVTSTGMKNAVQTAFDAYTVLTGGTVEAKLGTAPEGFTAEDAAEYFPGAAFTQVPGGMVSDAGTIVYGEAQGMESAIRVAVFFDNDGNILGIETYTKRETEYYGEGVGENSDFTDQFKGVTDVNSVEAVSGATVTSTAVKDAVKQAIANLNTVKGAA</sequence>
<dbReference type="SMART" id="SM00900">
    <property type="entry name" value="FMN_bind"/>
    <property type="match status" value="2"/>
</dbReference>
<evidence type="ECO:0000256" key="1">
    <source>
        <dbReference type="ARBA" id="ARBA00022448"/>
    </source>
</evidence>
<feature type="domain" description="FMN-binding" evidence="6">
    <location>
        <begin position="94"/>
        <end position="173"/>
    </location>
</feature>
<dbReference type="InterPro" id="IPR010209">
    <property type="entry name" value="Ion_transpt_RnfG/RsxG"/>
</dbReference>
<dbReference type="GO" id="GO:0022900">
    <property type="term" value="P:electron transport chain"/>
    <property type="evidence" value="ECO:0007669"/>
    <property type="project" value="InterPro"/>
</dbReference>
<dbReference type="Gene3D" id="3.90.1010.20">
    <property type="match status" value="1"/>
</dbReference>